<dbReference type="EMBL" id="JH413837">
    <property type="protein sequence ID" value="EHL30032.1"/>
    <property type="molecule type" value="Genomic_DNA"/>
</dbReference>
<sequence>MEKTKPFNIPKQLFVQAYKLVRANAGAAGVDKESLEDFAKDLKNNLYKLWNRMSSGSYFPPAVKAVPIPRRGKDSWHSHGGRQNSANGG</sequence>
<dbReference type="STRING" id="658187.LDG_7987"/>
<reference evidence="2 3" key="1">
    <citation type="journal article" date="2011" name="BMC Genomics">
        <title>Insight into cross-talk between intra-amoebal pathogens.</title>
        <authorList>
            <person name="Gimenez G."/>
            <person name="Bertelli C."/>
            <person name="Moliner C."/>
            <person name="Robert C."/>
            <person name="Raoult D."/>
            <person name="Fournier P.E."/>
            <person name="Greub G."/>
        </authorList>
    </citation>
    <scope>NUCLEOTIDE SEQUENCE [LARGE SCALE GENOMIC DNA]</scope>
    <source>
        <strain evidence="2 3">LLAP12</strain>
    </source>
</reference>
<dbReference type="RefSeq" id="WP_006871875.1">
    <property type="nucleotide sequence ID" value="NZ_JH413837.1"/>
</dbReference>
<dbReference type="InParanoid" id="G9ERR9"/>
<dbReference type="eggNOG" id="COG3344">
    <property type="taxonomic scope" value="Bacteria"/>
</dbReference>
<name>G9ERR9_9GAMM</name>
<evidence type="ECO:0000313" key="3">
    <source>
        <dbReference type="Proteomes" id="UP000002770"/>
    </source>
</evidence>
<accession>G9ERR9</accession>
<evidence type="ECO:0000313" key="2">
    <source>
        <dbReference type="EMBL" id="EHL30032.1"/>
    </source>
</evidence>
<organism evidence="2 3">
    <name type="scientific">Legionella drancourtii LLAP12</name>
    <dbReference type="NCBI Taxonomy" id="658187"/>
    <lineage>
        <taxon>Bacteria</taxon>
        <taxon>Pseudomonadati</taxon>
        <taxon>Pseudomonadota</taxon>
        <taxon>Gammaproteobacteria</taxon>
        <taxon>Legionellales</taxon>
        <taxon>Legionellaceae</taxon>
        <taxon>Legionella</taxon>
    </lineage>
</organism>
<dbReference type="Proteomes" id="UP000002770">
    <property type="component" value="Unassembled WGS sequence"/>
</dbReference>
<feature type="region of interest" description="Disordered" evidence="1">
    <location>
        <begin position="69"/>
        <end position="89"/>
    </location>
</feature>
<proteinExistence type="predicted"/>
<keyword evidence="3" id="KW-1185">Reference proteome</keyword>
<dbReference type="AlphaFoldDB" id="G9ERR9"/>
<protein>
    <submittedName>
        <fullName evidence="2">Uncharacterized protein</fullName>
    </submittedName>
</protein>
<evidence type="ECO:0000256" key="1">
    <source>
        <dbReference type="SAM" id="MobiDB-lite"/>
    </source>
</evidence>
<gene>
    <name evidence="2" type="ORF">LDG_7987</name>
</gene>
<dbReference type="HOGENOM" id="CLU_2450933_0_0_6"/>